<feature type="domain" description="EGF-like" evidence="10">
    <location>
        <begin position="565"/>
        <end position="605"/>
    </location>
</feature>
<dbReference type="InterPro" id="IPR000742">
    <property type="entry name" value="EGF"/>
</dbReference>
<evidence type="ECO:0000256" key="7">
    <source>
        <dbReference type="PROSITE-ProRule" id="PRU00076"/>
    </source>
</evidence>
<keyword evidence="6" id="KW-0325">Glycoprotein</keyword>
<dbReference type="CDD" id="cd05380">
    <property type="entry name" value="CAP_euk"/>
    <property type="match status" value="1"/>
</dbReference>
<keyword evidence="12" id="KW-1185">Reference proteome</keyword>
<dbReference type="PROSITE" id="PS00022">
    <property type="entry name" value="EGF_1"/>
    <property type="match status" value="5"/>
</dbReference>
<keyword evidence="2 9" id="KW-0732">Signal</keyword>
<feature type="region of interest" description="Disordered" evidence="8">
    <location>
        <begin position="426"/>
        <end position="446"/>
    </location>
</feature>
<dbReference type="SMART" id="SM00181">
    <property type="entry name" value="EGF"/>
    <property type="match status" value="6"/>
</dbReference>
<gene>
    <name evidence="11" type="ORF">BpHYR1_009756</name>
</gene>
<feature type="disulfide bond" evidence="7">
    <location>
        <begin position="806"/>
        <end position="815"/>
    </location>
</feature>
<dbReference type="CDD" id="cd00054">
    <property type="entry name" value="EGF_CA"/>
    <property type="match status" value="4"/>
</dbReference>
<dbReference type="Pfam" id="PF00188">
    <property type="entry name" value="CAP"/>
    <property type="match status" value="1"/>
</dbReference>
<organism evidence="11 12">
    <name type="scientific">Brachionus plicatilis</name>
    <name type="common">Marine rotifer</name>
    <name type="synonym">Brachionus muelleri</name>
    <dbReference type="NCBI Taxonomy" id="10195"/>
    <lineage>
        <taxon>Eukaryota</taxon>
        <taxon>Metazoa</taxon>
        <taxon>Spiralia</taxon>
        <taxon>Gnathifera</taxon>
        <taxon>Rotifera</taxon>
        <taxon>Eurotatoria</taxon>
        <taxon>Monogononta</taxon>
        <taxon>Pseudotrocha</taxon>
        <taxon>Ploima</taxon>
        <taxon>Brachionidae</taxon>
        <taxon>Brachionus</taxon>
    </lineage>
</organism>
<dbReference type="Gene3D" id="3.40.33.10">
    <property type="entry name" value="CAP"/>
    <property type="match status" value="1"/>
</dbReference>
<feature type="disulfide bond" evidence="7">
    <location>
        <begin position="767"/>
        <end position="776"/>
    </location>
</feature>
<dbReference type="InterPro" id="IPR036508">
    <property type="entry name" value="Chitin-bd_dom_sf"/>
</dbReference>
<feature type="disulfide bond" evidence="7">
    <location>
        <begin position="787"/>
        <end position="804"/>
    </location>
</feature>
<dbReference type="PANTHER" id="PTHR24033">
    <property type="entry name" value="EGF-LIKE DOMAIN-CONTAINING PROTEIN"/>
    <property type="match status" value="1"/>
</dbReference>
<comment type="caution">
    <text evidence="11">The sequence shown here is derived from an EMBL/GenBank/DDBJ whole genome shotgun (WGS) entry which is preliminary data.</text>
</comment>
<feature type="disulfide bond" evidence="7">
    <location>
        <begin position="595"/>
        <end position="604"/>
    </location>
</feature>
<keyword evidence="3" id="KW-0677">Repeat</keyword>
<keyword evidence="1 7" id="KW-0245">EGF-like domain</keyword>
<dbReference type="PROSITE" id="PS50026">
    <property type="entry name" value="EGF_3"/>
    <property type="match status" value="6"/>
</dbReference>
<keyword evidence="5 7" id="KW-1015">Disulfide bond</keyword>
<feature type="disulfide bond" evidence="7">
    <location>
        <begin position="888"/>
        <end position="897"/>
    </location>
</feature>
<dbReference type="SMART" id="SM00198">
    <property type="entry name" value="SCP"/>
    <property type="match status" value="1"/>
</dbReference>
<dbReference type="SUPFAM" id="SSF57625">
    <property type="entry name" value="Invertebrate chitin-binding proteins"/>
    <property type="match status" value="1"/>
</dbReference>
<dbReference type="PANTHER" id="PTHR24033:SF224">
    <property type="entry name" value="C-TYPE LECTIN"/>
    <property type="match status" value="1"/>
</dbReference>
<evidence type="ECO:0000259" key="10">
    <source>
        <dbReference type="PROSITE" id="PS50026"/>
    </source>
</evidence>
<dbReference type="SUPFAM" id="SSF55797">
    <property type="entry name" value="PR-1-like"/>
    <property type="match status" value="1"/>
</dbReference>
<reference evidence="11 12" key="1">
    <citation type="journal article" date="2018" name="Sci. Rep.">
        <title>Genomic signatures of local adaptation to the degree of environmental predictability in rotifers.</title>
        <authorList>
            <person name="Franch-Gras L."/>
            <person name="Hahn C."/>
            <person name="Garcia-Roger E.M."/>
            <person name="Carmona M.J."/>
            <person name="Serra M."/>
            <person name="Gomez A."/>
        </authorList>
    </citation>
    <scope>NUCLEOTIDE SEQUENCE [LARGE SCALE GENOMIC DNA]</scope>
    <source>
        <strain evidence="11">HYR1</strain>
    </source>
</reference>
<dbReference type="InterPro" id="IPR014044">
    <property type="entry name" value="CAP_dom"/>
</dbReference>
<feature type="domain" description="EGF-like" evidence="10">
    <location>
        <begin position="738"/>
        <end position="777"/>
    </location>
</feature>
<feature type="domain" description="EGF-like" evidence="10">
    <location>
        <begin position="658"/>
        <end position="695"/>
    </location>
</feature>
<evidence type="ECO:0000256" key="5">
    <source>
        <dbReference type="ARBA" id="ARBA00023157"/>
    </source>
</evidence>
<sequence>MIRCATLLILVMCFLAIKKIKSSADFKCVTDGLFEDEMDCEAYYECMWIGTAFQKQVHNHCPQKLIYNPSKHRCDSIYEFEAQFSKGIQSGEELVEFMRYRNCIESKHIESKLANITVNQSLNKSALESNLTKKEVKDFDLNMNAPNSGSYITVEILSKPNNGTKQNETSEQISSQTKNTNTGGNSKKMGTLNQQDWSKMYQVHVRKTILDSHLDELSSQVKQNDSEVYSRLHRKRRLLSLDNLFETTAYDEDLTPSTLIEDEIESTDEVYHDKDEIVHQFTNKVMSSLGTSLAQAQKNSIIDSIEETLSKKMTNTTKEYFGDNIVSLRTDIYKDSNFSLPTTQPNPVLNTTKMVESFQATPKSNFSFFNPFKRPLKFLKMLPKLNYQDEPKSMDKLSEILNISSQSTVKSDENKTQEENHRLEYEETNVEGSKAHVIRKTSTKSPRNKMETHYTTFFPHKPTTKVNAINMTSFLSVDKTKPAMQTYKINPNKKLPNQFASLRLNYDQDSLITRIDEIEKGGKFQRLRLVPADTLIECKENDFGLECSCSITLSPPKCKQLINSFLSSCRILGCKNNGKCINMAFKYPIPYVCSCPSDFMGSYCEISRKNNIENDYSYNNNSRPVVTSTPKPTITTQSSTVKQMTTLRPNLKSEAAFTEPLCNPNPCMNNAKCIVSHNSFLCLCSNSSFSGRYCESFHKIVAQTTKILPKMEKFTNKFIIPQTKKITPLYRTTTPRAFIWQCPSNCFYNFGRGYCTLSAGGTPHCVCRLEWTGVDCSQKNYCLNHRCQHNSTCSNYPEMRSYLCICPQGYSGRFCEISTMAPIISQNLPVAQKLLSNIETNVTNNKVSSMNLPIKNPCEDGGIKCQNNGTCLMSFSHANNKFGFVCICKQGYSGHLCEIEPQVSRVQLDQIVTSSPRLPVPTVSKVEPKKTHDFVNPCKQDPDICRKNPLGNDSYTCVKSFLTQDYTLCLSTANINCKDSNPCLNGGYCVHQETGREARTSWKCECSIEYTGRLCESEICSGIHKLFKNHTMCMANSPNYSSGGINSSDIDLILEMHNSVRSHVEPAASNMQKMYWDVRLQHLAQKRAQLCSVENTGILTRQQPGYGVVIGENLAAGYENWTHVLASWTKEKENFLFKSSSSNGNLLSGHYTQMIYSSAARIGCGYGFCFNSTYERYFVCYYGEMQTYHSRYEPYQEGNKCSGCEKNCVNGLCDCKGVYCLNGGTMDLNTCTCTCPYSTFSGKYCENVICPKEDSPFCSQAMFEDKCWLYPVVRATCPYMCSICAKSSGKVVSNSSIPINSS</sequence>
<dbReference type="GO" id="GO:0008061">
    <property type="term" value="F:chitin binding"/>
    <property type="evidence" value="ECO:0007669"/>
    <property type="project" value="InterPro"/>
</dbReference>
<feature type="domain" description="EGF-like" evidence="10">
    <location>
        <begin position="973"/>
        <end position="1016"/>
    </location>
</feature>
<name>A0A3M7T9S2_BRAPC</name>
<accession>A0A3M7T9S2</accession>
<feature type="signal peptide" evidence="9">
    <location>
        <begin position="1"/>
        <end position="22"/>
    </location>
</feature>
<keyword evidence="4" id="KW-0106">Calcium</keyword>
<evidence type="ECO:0000313" key="11">
    <source>
        <dbReference type="EMBL" id="RNA44826.1"/>
    </source>
</evidence>
<dbReference type="InterPro" id="IPR051830">
    <property type="entry name" value="NOTCH_homolog"/>
</dbReference>
<dbReference type="GO" id="GO:0048589">
    <property type="term" value="P:developmental growth"/>
    <property type="evidence" value="ECO:0007669"/>
    <property type="project" value="UniProtKB-ARBA"/>
</dbReference>
<dbReference type="FunFam" id="2.10.25.10:FF:000508">
    <property type="entry name" value="Eyes shut homolog"/>
    <property type="match status" value="1"/>
</dbReference>
<evidence type="ECO:0000256" key="9">
    <source>
        <dbReference type="SAM" id="SignalP"/>
    </source>
</evidence>
<dbReference type="EMBL" id="REGN01000054">
    <property type="protein sequence ID" value="RNA44826.1"/>
    <property type="molecule type" value="Genomic_DNA"/>
</dbReference>
<comment type="caution">
    <text evidence="7">Lacks conserved residue(s) required for the propagation of feature annotation.</text>
</comment>
<feature type="domain" description="EGF-like" evidence="10">
    <location>
        <begin position="854"/>
        <end position="898"/>
    </location>
</feature>
<feature type="chain" id="PRO_5018287578" evidence="9">
    <location>
        <begin position="23"/>
        <end position="1302"/>
    </location>
</feature>
<proteinExistence type="predicted"/>
<evidence type="ECO:0000256" key="6">
    <source>
        <dbReference type="ARBA" id="ARBA00023180"/>
    </source>
</evidence>
<dbReference type="SUPFAM" id="SSF57196">
    <property type="entry name" value="EGF/Laminin"/>
    <property type="match status" value="5"/>
</dbReference>
<feature type="domain" description="EGF-like" evidence="10">
    <location>
        <begin position="778"/>
        <end position="816"/>
    </location>
</feature>
<dbReference type="Pfam" id="PF00008">
    <property type="entry name" value="EGF"/>
    <property type="match status" value="3"/>
</dbReference>
<dbReference type="GO" id="GO:0005509">
    <property type="term" value="F:calcium ion binding"/>
    <property type="evidence" value="ECO:0007669"/>
    <property type="project" value="InterPro"/>
</dbReference>
<dbReference type="SMART" id="SM00179">
    <property type="entry name" value="EGF_CA"/>
    <property type="match status" value="3"/>
</dbReference>
<evidence type="ECO:0000256" key="8">
    <source>
        <dbReference type="SAM" id="MobiDB-lite"/>
    </source>
</evidence>
<dbReference type="Gene3D" id="2.10.25.10">
    <property type="entry name" value="Laminin"/>
    <property type="match status" value="5"/>
</dbReference>
<evidence type="ECO:0000256" key="3">
    <source>
        <dbReference type="ARBA" id="ARBA00022737"/>
    </source>
</evidence>
<dbReference type="Proteomes" id="UP000276133">
    <property type="component" value="Unassembled WGS sequence"/>
</dbReference>
<dbReference type="InterPro" id="IPR035940">
    <property type="entry name" value="CAP_sf"/>
</dbReference>
<feature type="region of interest" description="Disordered" evidence="8">
    <location>
        <begin position="160"/>
        <end position="188"/>
    </location>
</feature>
<dbReference type="InterPro" id="IPR001881">
    <property type="entry name" value="EGF-like_Ca-bd_dom"/>
</dbReference>
<dbReference type="STRING" id="10195.A0A3M7T9S2"/>
<evidence type="ECO:0000256" key="4">
    <source>
        <dbReference type="ARBA" id="ARBA00022837"/>
    </source>
</evidence>
<evidence type="ECO:0000256" key="2">
    <source>
        <dbReference type="ARBA" id="ARBA00022729"/>
    </source>
</evidence>
<protein>
    <submittedName>
        <fullName evidence="11">Cysteine-rich venom latisemin-like isoform X2</fullName>
    </submittedName>
</protein>
<dbReference type="OrthoDB" id="6040356at2759"/>
<dbReference type="PROSITE" id="PS01186">
    <property type="entry name" value="EGF_2"/>
    <property type="match status" value="2"/>
</dbReference>
<evidence type="ECO:0000256" key="1">
    <source>
        <dbReference type="ARBA" id="ARBA00022536"/>
    </source>
</evidence>
<evidence type="ECO:0000313" key="12">
    <source>
        <dbReference type="Proteomes" id="UP000276133"/>
    </source>
</evidence>
<feature type="disulfide bond" evidence="7">
    <location>
        <begin position="1006"/>
        <end position="1015"/>
    </location>
</feature>
<feature type="compositionally biased region" description="Polar residues" evidence="8">
    <location>
        <begin position="160"/>
        <end position="185"/>
    </location>
</feature>